<dbReference type="OrthoDB" id="118142at2"/>
<dbReference type="PANTHER" id="PTHR43156:SF2">
    <property type="entry name" value="STAGE II SPORULATION PROTEIN E"/>
    <property type="match status" value="1"/>
</dbReference>
<dbReference type="SMART" id="SM00331">
    <property type="entry name" value="PP2C_SIG"/>
    <property type="match status" value="1"/>
</dbReference>
<name>A0A1Q8BYA5_9PSEU</name>
<keyword evidence="5" id="KW-1185">Reference proteome</keyword>
<organism evidence="4 5">
    <name type="scientific">Actinophytocola xanthii</name>
    <dbReference type="NCBI Taxonomy" id="1912961"/>
    <lineage>
        <taxon>Bacteria</taxon>
        <taxon>Bacillati</taxon>
        <taxon>Actinomycetota</taxon>
        <taxon>Actinomycetes</taxon>
        <taxon>Pseudonocardiales</taxon>
        <taxon>Pseudonocardiaceae</taxon>
    </lineage>
</organism>
<dbReference type="RefSeq" id="WP_075130264.1">
    <property type="nucleotide sequence ID" value="NZ_MSIE01000110.1"/>
</dbReference>
<evidence type="ECO:0000313" key="5">
    <source>
        <dbReference type="Proteomes" id="UP000185596"/>
    </source>
</evidence>
<dbReference type="SUPFAM" id="SSF81606">
    <property type="entry name" value="PP2C-like"/>
    <property type="match status" value="1"/>
</dbReference>
<dbReference type="InterPro" id="IPR036457">
    <property type="entry name" value="PPM-type-like_dom_sf"/>
</dbReference>
<dbReference type="PANTHER" id="PTHR43156">
    <property type="entry name" value="STAGE II SPORULATION PROTEIN E-RELATED"/>
    <property type="match status" value="1"/>
</dbReference>
<dbReference type="EMBL" id="MSIE01000110">
    <property type="protein sequence ID" value="OLF07067.1"/>
    <property type="molecule type" value="Genomic_DNA"/>
</dbReference>
<evidence type="ECO:0000256" key="2">
    <source>
        <dbReference type="SAM" id="MobiDB-lite"/>
    </source>
</evidence>
<protein>
    <recommendedName>
        <fullName evidence="3">PPM-type phosphatase domain-containing protein</fullName>
    </recommendedName>
</protein>
<keyword evidence="1" id="KW-0378">Hydrolase</keyword>
<dbReference type="GO" id="GO:0016791">
    <property type="term" value="F:phosphatase activity"/>
    <property type="evidence" value="ECO:0007669"/>
    <property type="project" value="TreeGrafter"/>
</dbReference>
<feature type="domain" description="PPM-type phosphatase" evidence="3">
    <location>
        <begin position="243"/>
        <end position="460"/>
    </location>
</feature>
<dbReference type="Gene3D" id="3.60.40.10">
    <property type="entry name" value="PPM-type phosphatase domain"/>
    <property type="match status" value="1"/>
</dbReference>
<dbReference type="AlphaFoldDB" id="A0A1Q8BYA5"/>
<sequence>MTFIPQPSRLGHPEHADAPQPVSADEAIELLLTLASRNPHSRPRSSAAAHRAAALVRDTIGGLESLQVALTEALVASQDRLLAMKALAKVNFRGLASDEAISQLVEKALVLTDTSAVLLLEANRVAAAAGETSELETWAEVARQGIARAPDELLRTVAGDSAIIGTLDIDTTSTWHVAYFRPVDRPFATTDIPLVEAINSALGVVLAFNELHRREQARATVAREHELASVLAQSVITDELPASETLDIFARATPAALTGGDFYVFGQANDAIWFTVGDVAGKGLPAAMLMTRAVTVCRNTFLAHRNESVIDAFTHIEDELFDYLDDAGVFITLTVGTVEEGSGAVSLVNAGHSPVVYVHDGLAHPVPASLPPMGIVRRRVPGISTFTLSGEDCLIMGSDGLVEQADPKDVMFGYDRFNALCQNTHALPASRIGNTVFEAVAAFAAGTQASDDSTLVVLKHPGVAS</sequence>
<evidence type="ECO:0000313" key="4">
    <source>
        <dbReference type="EMBL" id="OLF07067.1"/>
    </source>
</evidence>
<dbReference type="InterPro" id="IPR052016">
    <property type="entry name" value="Bact_Sigma-Reg"/>
</dbReference>
<gene>
    <name evidence="4" type="ORF">BU204_35930</name>
</gene>
<accession>A0A1Q8BYA5</accession>
<feature type="region of interest" description="Disordered" evidence="2">
    <location>
        <begin position="1"/>
        <end position="20"/>
    </location>
</feature>
<proteinExistence type="predicted"/>
<evidence type="ECO:0000259" key="3">
    <source>
        <dbReference type="SMART" id="SM00331"/>
    </source>
</evidence>
<dbReference type="Pfam" id="PF07228">
    <property type="entry name" value="SpoIIE"/>
    <property type="match status" value="1"/>
</dbReference>
<dbReference type="InterPro" id="IPR001932">
    <property type="entry name" value="PPM-type_phosphatase-like_dom"/>
</dbReference>
<dbReference type="Proteomes" id="UP000185596">
    <property type="component" value="Unassembled WGS sequence"/>
</dbReference>
<comment type="caution">
    <text evidence="4">The sequence shown here is derived from an EMBL/GenBank/DDBJ whole genome shotgun (WGS) entry which is preliminary data.</text>
</comment>
<reference evidence="4 5" key="1">
    <citation type="submission" date="2016-12" db="EMBL/GenBank/DDBJ databases">
        <title>The draft genome sequence of Actinophytocola sp. 11-183.</title>
        <authorList>
            <person name="Wang W."/>
            <person name="Yuan L."/>
        </authorList>
    </citation>
    <scope>NUCLEOTIDE SEQUENCE [LARGE SCALE GENOMIC DNA]</scope>
    <source>
        <strain evidence="4 5">11-183</strain>
    </source>
</reference>
<dbReference type="STRING" id="1912961.BU204_35930"/>
<evidence type="ECO:0000256" key="1">
    <source>
        <dbReference type="ARBA" id="ARBA00022801"/>
    </source>
</evidence>